<keyword evidence="6 7" id="KW-0472">Membrane</keyword>
<feature type="domain" description="Mechanosensitive ion channel MscS C-terminal" evidence="10">
    <location>
        <begin position="436"/>
        <end position="515"/>
    </location>
</feature>
<dbReference type="Proteomes" id="UP001596391">
    <property type="component" value="Unassembled WGS sequence"/>
</dbReference>
<evidence type="ECO:0000256" key="4">
    <source>
        <dbReference type="ARBA" id="ARBA00022692"/>
    </source>
</evidence>
<dbReference type="InterPro" id="IPR023408">
    <property type="entry name" value="MscS_beta-dom_sf"/>
</dbReference>
<dbReference type="SUPFAM" id="SSF50182">
    <property type="entry name" value="Sm-like ribonucleoproteins"/>
    <property type="match status" value="1"/>
</dbReference>
<dbReference type="Gene3D" id="2.30.30.60">
    <property type="match status" value="1"/>
</dbReference>
<dbReference type="InterPro" id="IPR045275">
    <property type="entry name" value="MscS_archaea/bacteria_type"/>
</dbReference>
<dbReference type="InterPro" id="IPR006685">
    <property type="entry name" value="MscS_channel_2nd"/>
</dbReference>
<feature type="transmembrane region" description="Helical" evidence="7">
    <location>
        <begin position="343"/>
        <end position="370"/>
    </location>
</feature>
<evidence type="ECO:0000256" key="5">
    <source>
        <dbReference type="ARBA" id="ARBA00022989"/>
    </source>
</evidence>
<evidence type="ECO:0000256" key="6">
    <source>
        <dbReference type="ARBA" id="ARBA00023136"/>
    </source>
</evidence>
<comment type="caution">
    <text evidence="11">The sequence shown here is derived from an EMBL/GenBank/DDBJ whole genome shotgun (WGS) entry which is preliminary data.</text>
</comment>
<name>A0ABW1Z9G4_9BACT</name>
<feature type="domain" description="Mechanosensitive ion channel MscS" evidence="9">
    <location>
        <begin position="357"/>
        <end position="422"/>
    </location>
</feature>
<comment type="similarity">
    <text evidence="2">Belongs to the MscS (TC 1.A.23) family.</text>
</comment>
<keyword evidence="4 7" id="KW-0812">Transmembrane</keyword>
<evidence type="ECO:0000313" key="11">
    <source>
        <dbReference type="EMBL" id="MFC6646052.1"/>
    </source>
</evidence>
<dbReference type="PANTHER" id="PTHR30221">
    <property type="entry name" value="SMALL-CONDUCTANCE MECHANOSENSITIVE CHANNEL"/>
    <property type="match status" value="1"/>
</dbReference>
<dbReference type="Gene3D" id="1.10.287.1260">
    <property type="match status" value="1"/>
</dbReference>
<evidence type="ECO:0000256" key="2">
    <source>
        <dbReference type="ARBA" id="ARBA00008017"/>
    </source>
</evidence>
<protein>
    <submittedName>
        <fullName evidence="11">Mechanosensitive ion channel family protein</fullName>
    </submittedName>
</protein>
<evidence type="ECO:0000256" key="7">
    <source>
        <dbReference type="SAM" id="Phobius"/>
    </source>
</evidence>
<accession>A0ABW1Z9G4</accession>
<keyword evidence="3" id="KW-1003">Cell membrane</keyword>
<dbReference type="InterPro" id="IPR049278">
    <property type="entry name" value="MS_channel_C"/>
</dbReference>
<evidence type="ECO:0000256" key="1">
    <source>
        <dbReference type="ARBA" id="ARBA00004651"/>
    </source>
</evidence>
<reference evidence="12" key="1">
    <citation type="journal article" date="2019" name="Int. J. Syst. Evol. Microbiol.">
        <title>The Global Catalogue of Microorganisms (GCM) 10K type strain sequencing project: providing services to taxonomists for standard genome sequencing and annotation.</title>
        <authorList>
            <consortium name="The Broad Institute Genomics Platform"/>
            <consortium name="The Broad Institute Genome Sequencing Center for Infectious Disease"/>
            <person name="Wu L."/>
            <person name="Ma J."/>
        </authorList>
    </citation>
    <scope>NUCLEOTIDE SEQUENCE [LARGE SCALE GENOMIC DNA]</scope>
    <source>
        <strain evidence="12">CGMCC 1.16026</strain>
    </source>
</reference>
<feature type="transmembrane region" description="Helical" evidence="7">
    <location>
        <begin position="149"/>
        <end position="170"/>
    </location>
</feature>
<dbReference type="Gene3D" id="3.30.70.100">
    <property type="match status" value="1"/>
</dbReference>
<feature type="signal peptide" evidence="8">
    <location>
        <begin position="1"/>
        <end position="27"/>
    </location>
</feature>
<keyword evidence="5 7" id="KW-1133">Transmembrane helix</keyword>
<dbReference type="SUPFAM" id="SSF82689">
    <property type="entry name" value="Mechanosensitive channel protein MscS (YggB), C-terminal domain"/>
    <property type="match status" value="1"/>
</dbReference>
<dbReference type="Pfam" id="PF21082">
    <property type="entry name" value="MS_channel_3rd"/>
    <property type="match status" value="1"/>
</dbReference>
<evidence type="ECO:0000256" key="8">
    <source>
        <dbReference type="SAM" id="SignalP"/>
    </source>
</evidence>
<keyword evidence="12" id="KW-1185">Reference proteome</keyword>
<evidence type="ECO:0000313" key="12">
    <source>
        <dbReference type="Proteomes" id="UP001596391"/>
    </source>
</evidence>
<dbReference type="RefSeq" id="WP_263369755.1">
    <property type="nucleotide sequence ID" value="NZ_JAGSYD010000001.1"/>
</dbReference>
<evidence type="ECO:0000259" key="9">
    <source>
        <dbReference type="Pfam" id="PF00924"/>
    </source>
</evidence>
<comment type="subcellular location">
    <subcellularLocation>
        <location evidence="1">Cell membrane</location>
        <topology evidence="1">Multi-pass membrane protein</topology>
    </subcellularLocation>
</comment>
<feature type="chain" id="PRO_5047343639" evidence="8">
    <location>
        <begin position="28"/>
        <end position="539"/>
    </location>
</feature>
<dbReference type="PANTHER" id="PTHR30221:SF18">
    <property type="entry name" value="SLL0590 PROTEIN"/>
    <property type="match status" value="1"/>
</dbReference>
<dbReference type="InterPro" id="IPR011066">
    <property type="entry name" value="MscS_channel_C_sf"/>
</dbReference>
<feature type="transmembrane region" description="Helical" evidence="7">
    <location>
        <begin position="311"/>
        <end position="331"/>
    </location>
</feature>
<evidence type="ECO:0000259" key="10">
    <source>
        <dbReference type="Pfam" id="PF21082"/>
    </source>
</evidence>
<dbReference type="InterPro" id="IPR010920">
    <property type="entry name" value="LSM_dom_sf"/>
</dbReference>
<keyword evidence="8" id="KW-0732">Signal</keyword>
<sequence length="539" mass="59594">MPRPDFRRFVPLLFLLALCVRPLRAQASADIVHPSMMTHSLNEDAPVMLRGKELSRVHGILSFPADARAEAIGQHLEQVARDLTFDPANIKVNNYASTTDIAAGRLVLTSITNLDASFVGTNRQALAESEAAKIRSAISEARGTYSRKALIHGSALAFITTALLFFLLWSMARIFPRLYRALEHWCHLLIPALRIQDFQVISSDRAAEIAVALARFVRVALTIALLYAWASLCLRFFPWTHAYSETLVAYITTPLAAGGHRVLDYLPKLFTIAIIVFVATYIIKFTRLIFSEIGKGNLTISGFHEEWAQPTYKIVRVLLLVLTLIVIFPYLPGAKTPAFQGITIFLGVLISFGSSSAVANIVAGVILTYMRAFRIGDRVQIADTTGDVIECSLLVTRVRTIKNVEITIANSQVLAAHIVNYSAAARNSEGLILHTTTTLGYDVPWDTAHKLLIEAAMKTDGIIAEPKPFILQTALDDSYVAYELNAYTNQPQRMAVLLSELHRNIHVTFDEAGVEVMSPTYYALRQSKRSTVPGAEPLE</sequence>
<feature type="transmembrane region" description="Helical" evidence="7">
    <location>
        <begin position="269"/>
        <end position="290"/>
    </location>
</feature>
<proteinExistence type="inferred from homology"/>
<dbReference type="Pfam" id="PF00924">
    <property type="entry name" value="MS_channel_2nd"/>
    <property type="match status" value="1"/>
</dbReference>
<gene>
    <name evidence="11" type="ORF">ACFQBQ_10765</name>
</gene>
<feature type="transmembrane region" description="Helical" evidence="7">
    <location>
        <begin position="216"/>
        <end position="237"/>
    </location>
</feature>
<dbReference type="EMBL" id="JBHSWI010000001">
    <property type="protein sequence ID" value="MFC6646052.1"/>
    <property type="molecule type" value="Genomic_DNA"/>
</dbReference>
<organism evidence="11 12">
    <name type="scientific">Granulicella cerasi</name>
    <dbReference type="NCBI Taxonomy" id="741063"/>
    <lineage>
        <taxon>Bacteria</taxon>
        <taxon>Pseudomonadati</taxon>
        <taxon>Acidobacteriota</taxon>
        <taxon>Terriglobia</taxon>
        <taxon>Terriglobales</taxon>
        <taxon>Acidobacteriaceae</taxon>
        <taxon>Granulicella</taxon>
    </lineage>
</organism>
<evidence type="ECO:0000256" key="3">
    <source>
        <dbReference type="ARBA" id="ARBA00022475"/>
    </source>
</evidence>